<reference evidence="2" key="1">
    <citation type="submission" date="2014-12" db="EMBL/GenBank/DDBJ databases">
        <title>Genome Sequence of Valsa Canker Pathogens Uncovers a Specific Adaption of Colonization on Woody Bark.</title>
        <authorList>
            <person name="Yin Z."/>
            <person name="Liu H."/>
            <person name="Gao X."/>
            <person name="Li Z."/>
            <person name="Song N."/>
            <person name="Ke X."/>
            <person name="Dai Q."/>
            <person name="Wu Y."/>
            <person name="Sun Y."/>
            <person name="Xu J.-R."/>
            <person name="Kang Z.K."/>
            <person name="Wang L."/>
            <person name="Huang L."/>
        </authorList>
    </citation>
    <scope>NUCLEOTIDE SEQUENCE [LARGE SCALE GENOMIC DNA]</scope>
    <source>
        <strain evidence="2">03-8</strain>
    </source>
</reference>
<feature type="region of interest" description="Disordered" evidence="1">
    <location>
        <begin position="1"/>
        <end position="35"/>
    </location>
</feature>
<evidence type="ECO:0000313" key="2">
    <source>
        <dbReference type="EMBL" id="KUI65961.1"/>
    </source>
</evidence>
<sequence length="297" mass="33086">MTQPYRGPLVYRATETYDDHETQSEASGDTDKTNAFRPDYVETRLAVEKMIMEYDQRTFSINQLDLTNAWLGRSSSYHPSIRILFKHEEGNQAIKILDPEPLSLEAPFKEGVTDALGNKVELLGVPQQSDNLQCTFLVKSMECVLIYNAGSDDVFLRNNGRLALLARPISRTGAGLVSVMPTEIAVLAAALWEFTSGDNRVEVEVLPRQYSFRIEHSSTATIIGSKRPSSEEETLQQKKGRGIHGPLLSNVTSATLPGPHRKFSGQAPSVVVRNEQESVTAAFQLEPWQRLCIMDIC</sequence>
<protein>
    <submittedName>
        <fullName evidence="2">Uncharacterized protein</fullName>
    </submittedName>
</protein>
<evidence type="ECO:0000256" key="1">
    <source>
        <dbReference type="SAM" id="MobiDB-lite"/>
    </source>
</evidence>
<accession>A0A194VP53</accession>
<gene>
    <name evidence="2" type="ORF">VM1G_02558</name>
</gene>
<dbReference type="EMBL" id="CM003099">
    <property type="protein sequence ID" value="KUI65961.1"/>
    <property type="molecule type" value="Genomic_DNA"/>
</dbReference>
<keyword evidence="3" id="KW-1185">Reference proteome</keyword>
<dbReference type="Proteomes" id="UP000078559">
    <property type="component" value="Chromosome 2"/>
</dbReference>
<name>A0A194VP53_CYTMA</name>
<proteinExistence type="predicted"/>
<dbReference type="AlphaFoldDB" id="A0A194VP53"/>
<feature type="compositionally biased region" description="Basic and acidic residues" evidence="1">
    <location>
        <begin position="15"/>
        <end position="35"/>
    </location>
</feature>
<organism evidence="2 3">
    <name type="scientific">Cytospora mali</name>
    <name type="common">Apple Valsa canker fungus</name>
    <name type="synonym">Valsa mali</name>
    <dbReference type="NCBI Taxonomy" id="578113"/>
    <lineage>
        <taxon>Eukaryota</taxon>
        <taxon>Fungi</taxon>
        <taxon>Dikarya</taxon>
        <taxon>Ascomycota</taxon>
        <taxon>Pezizomycotina</taxon>
        <taxon>Sordariomycetes</taxon>
        <taxon>Sordariomycetidae</taxon>
        <taxon>Diaporthales</taxon>
        <taxon>Cytosporaceae</taxon>
        <taxon>Cytospora</taxon>
    </lineage>
</organism>
<evidence type="ECO:0000313" key="3">
    <source>
        <dbReference type="Proteomes" id="UP000078559"/>
    </source>
</evidence>